<dbReference type="GO" id="GO:0006637">
    <property type="term" value="P:acyl-CoA metabolic process"/>
    <property type="evidence" value="ECO:0007669"/>
    <property type="project" value="InterPro"/>
</dbReference>
<dbReference type="CDD" id="cd03445">
    <property type="entry name" value="Thioesterase_II_repeat2"/>
    <property type="match status" value="1"/>
</dbReference>
<feature type="region of interest" description="Disordered" evidence="5">
    <location>
        <begin position="733"/>
        <end position="762"/>
    </location>
</feature>
<comment type="similarity">
    <text evidence="1">Belongs to the C/M/P thioester hydrolase family.</text>
</comment>
<evidence type="ECO:0000259" key="7">
    <source>
        <dbReference type="Pfam" id="PF20789"/>
    </source>
</evidence>
<evidence type="ECO:0008006" key="10">
    <source>
        <dbReference type="Google" id="ProtNLM"/>
    </source>
</evidence>
<feature type="domain" description="Acyl-CoA thioesterase-like C-terminal" evidence="7">
    <location>
        <begin position="191"/>
        <end position="322"/>
    </location>
</feature>
<evidence type="ECO:0000256" key="3">
    <source>
        <dbReference type="ARBA" id="ARBA00022801"/>
    </source>
</evidence>
<accession>A0A8S1EM53</accession>
<dbReference type="InterPro" id="IPR003703">
    <property type="entry name" value="Acyl_CoA_thio"/>
</dbReference>
<evidence type="ECO:0000259" key="6">
    <source>
        <dbReference type="Pfam" id="PF13622"/>
    </source>
</evidence>
<keyword evidence="9" id="KW-1185">Reference proteome</keyword>
<evidence type="ECO:0000256" key="2">
    <source>
        <dbReference type="ARBA" id="ARBA00011881"/>
    </source>
</evidence>
<evidence type="ECO:0000256" key="1">
    <source>
        <dbReference type="ARBA" id="ARBA00006538"/>
    </source>
</evidence>
<dbReference type="InterPro" id="IPR049450">
    <property type="entry name" value="ACOT8-like_C"/>
</dbReference>
<dbReference type="Pfam" id="PF13622">
    <property type="entry name" value="4HBT_3"/>
    <property type="match status" value="1"/>
</dbReference>
<dbReference type="Gene3D" id="2.40.160.210">
    <property type="entry name" value="Acyl-CoA thioesterase, double hotdog domain"/>
    <property type="match status" value="1"/>
</dbReference>
<feature type="compositionally biased region" description="Low complexity" evidence="5">
    <location>
        <begin position="748"/>
        <end position="762"/>
    </location>
</feature>
<dbReference type="GO" id="GO:0009062">
    <property type="term" value="P:fatty acid catabolic process"/>
    <property type="evidence" value="ECO:0007669"/>
    <property type="project" value="TreeGrafter"/>
</dbReference>
<dbReference type="PANTHER" id="PTHR11066:SF49">
    <property type="entry name" value="ACYL-COA THIOESTERASE II"/>
    <property type="match status" value="1"/>
</dbReference>
<gene>
    <name evidence="8" type="ORF">CBOVIS_LOCUS3500</name>
</gene>
<dbReference type="InterPro" id="IPR042171">
    <property type="entry name" value="Acyl-CoA_hotdog"/>
</dbReference>
<protein>
    <recommendedName>
        <fullName evidence="10">Acyl-CoA thioesterase II</fullName>
    </recommendedName>
</protein>
<organism evidence="8 9">
    <name type="scientific">Caenorhabditis bovis</name>
    <dbReference type="NCBI Taxonomy" id="2654633"/>
    <lineage>
        <taxon>Eukaryota</taxon>
        <taxon>Metazoa</taxon>
        <taxon>Ecdysozoa</taxon>
        <taxon>Nematoda</taxon>
        <taxon>Chromadorea</taxon>
        <taxon>Rhabditida</taxon>
        <taxon>Rhabditina</taxon>
        <taxon>Rhabditomorpha</taxon>
        <taxon>Rhabditoidea</taxon>
        <taxon>Rhabditidae</taxon>
        <taxon>Peloderinae</taxon>
        <taxon>Caenorhabditis</taxon>
    </lineage>
</organism>
<dbReference type="SUPFAM" id="SSF54637">
    <property type="entry name" value="Thioesterase/thiol ester dehydrase-isomerase"/>
    <property type="match status" value="2"/>
</dbReference>
<dbReference type="GO" id="GO:0047617">
    <property type="term" value="F:fatty acyl-CoA hydrolase activity"/>
    <property type="evidence" value="ECO:0007669"/>
    <property type="project" value="InterPro"/>
</dbReference>
<dbReference type="CDD" id="cd03444">
    <property type="entry name" value="Thioesterase_II_repeat1"/>
    <property type="match status" value="1"/>
</dbReference>
<evidence type="ECO:0000313" key="9">
    <source>
        <dbReference type="Proteomes" id="UP000494206"/>
    </source>
</evidence>
<dbReference type="PANTHER" id="PTHR11066">
    <property type="entry name" value="ACYL-COA THIOESTERASE"/>
    <property type="match status" value="1"/>
</dbReference>
<dbReference type="InterPro" id="IPR049449">
    <property type="entry name" value="TesB_ACOT8-like_N"/>
</dbReference>
<dbReference type="InterPro" id="IPR029069">
    <property type="entry name" value="HotDog_dom_sf"/>
</dbReference>
<dbReference type="NCBIfam" id="TIGR00189">
    <property type="entry name" value="tesB"/>
    <property type="match status" value="1"/>
</dbReference>
<name>A0A8S1EM53_9PELO</name>
<evidence type="ECO:0000256" key="4">
    <source>
        <dbReference type="ARBA" id="ARBA00023098"/>
    </source>
</evidence>
<keyword evidence="3" id="KW-0378">Hydrolase</keyword>
<dbReference type="Proteomes" id="UP000494206">
    <property type="component" value="Unassembled WGS sequence"/>
</dbReference>
<dbReference type="GO" id="GO:0005782">
    <property type="term" value="C:peroxisomal matrix"/>
    <property type="evidence" value="ECO:0007669"/>
    <property type="project" value="UniProtKB-SubCell"/>
</dbReference>
<proteinExistence type="inferred from homology"/>
<dbReference type="AlphaFoldDB" id="A0A8S1EM53"/>
<reference evidence="8 9" key="1">
    <citation type="submission" date="2020-04" db="EMBL/GenBank/DDBJ databases">
        <authorList>
            <person name="Laetsch R D."/>
            <person name="Stevens L."/>
            <person name="Kumar S."/>
            <person name="Blaxter L. M."/>
        </authorList>
    </citation>
    <scope>NUCLEOTIDE SEQUENCE [LARGE SCALE GENOMIC DNA]</scope>
</reference>
<sequence>MAKPAPPKEGRPLCNVEHIEFESRANDIKAGLIDTFLNLQRIDTNLYLARHLLKGRHSYNAVYGGQVVGQSLAAAAATVEDEFIPHSLHSYFIKTGSVDKPILYMIDRIRDGRSFCTRIVKAVQDGEAIFSCQISFHKTEPDAIIHSTTMPNVPQPEDLLPARDAAKKVLEMDGLDNITINTITKALKEIPEAFDRVFDVRPAYPEKYLLKDEAEPSSSIWIRAREDLGDDHRLHQCVAAYLTDLSMLNTAMRPHVRKGFVASMSFSLDHCVWIHEQKFRVDEWMLYETVSSKARGSRAFIEGRLWTRDGRLVISTAQEALVRAPNGLKMLAVSMSHWFIITIFLALANFTQAANNRLLDCKPKEVFVENFIKYECLEENNVKELRVIGCVPTNDMTGEVLESWQTHDERWFKYHCVIDGDTATYAVKTCRDPVGQVLPVGKSRSFDDETFTCFLEDGKVKLNHKTSVGCSIGDKVYGDGASWTEKKEDKIVVGGEQKTVGHGVAYYCRKYSNGTFKVEFAACLTTENTYIRPEAFGKVDNEIVKCDIVNGECKLREAKITELRCKINNAIYRHDEEWSSSDGKTAYICQYGIVVKKGCLVSGTLIPLHSVKYVNGEAYYCYEETRLVSFGNIKGCKTANGDILEFEKTMRNGNRVEKCGFKFGENGAIEYTWTQVGCAYEKEQITINAIQQVGNEYVHCALNGTNAFVAKVMTRVEVEQWLNKVGKQWSHVLQGNEGTGHGVKREIPTTPAPTTKKTPTTTFAPVTTQKTKTTTPKPVLTTVKPITTPAPIKSSCNDLLHECEDLEIYCHDDEKHIEDLKEIIRKSSVNVKKRQKSLEYLNLITMSSHLDSKHEHKEDEQNCKDCRKCHHKEIERCRCEDQKAFSVKLVRSLCPKTCEACGEKHTSVAKILRKSTAEKCHKSECYKSEYNRHW</sequence>
<dbReference type="Pfam" id="PF20789">
    <property type="entry name" value="4HBT_3C"/>
    <property type="match status" value="1"/>
</dbReference>
<comment type="subunit">
    <text evidence="2">Homotetramer.</text>
</comment>
<evidence type="ECO:0000256" key="5">
    <source>
        <dbReference type="SAM" id="MobiDB-lite"/>
    </source>
</evidence>
<dbReference type="OrthoDB" id="68328at2759"/>
<comment type="caution">
    <text evidence="8">The sequence shown here is derived from an EMBL/GenBank/DDBJ whole genome shotgun (WGS) entry which is preliminary data.</text>
</comment>
<keyword evidence="4" id="KW-0443">Lipid metabolism</keyword>
<dbReference type="EMBL" id="CADEPM010000002">
    <property type="protein sequence ID" value="CAB3400598.1"/>
    <property type="molecule type" value="Genomic_DNA"/>
</dbReference>
<dbReference type="FunFam" id="2.40.160.210:FF:000001">
    <property type="entry name" value="Acyl-CoA thioesterase II"/>
    <property type="match status" value="1"/>
</dbReference>
<feature type="domain" description="Acyl-CoA thioesterase-like N-terminal HotDog" evidence="6">
    <location>
        <begin position="60"/>
        <end position="137"/>
    </location>
</feature>
<evidence type="ECO:0000313" key="8">
    <source>
        <dbReference type="EMBL" id="CAB3400598.1"/>
    </source>
</evidence>